<protein>
    <submittedName>
        <fullName evidence="1">Uncharacterized protein</fullName>
    </submittedName>
</protein>
<reference evidence="1" key="1">
    <citation type="submission" date="2019-11" db="EMBL/GenBank/DDBJ databases">
        <title>Nori genome reveals adaptations in red seaweeds to the harsh intertidal environment.</title>
        <authorList>
            <person name="Wang D."/>
            <person name="Mao Y."/>
        </authorList>
    </citation>
    <scope>NUCLEOTIDE SEQUENCE</scope>
    <source>
        <tissue evidence="1">Gametophyte</tissue>
    </source>
</reference>
<name>A0ACC3C4K5_PYRYE</name>
<organism evidence="1 2">
    <name type="scientific">Pyropia yezoensis</name>
    <name type="common">Susabi-nori</name>
    <name type="synonym">Porphyra yezoensis</name>
    <dbReference type="NCBI Taxonomy" id="2788"/>
    <lineage>
        <taxon>Eukaryota</taxon>
        <taxon>Rhodophyta</taxon>
        <taxon>Bangiophyceae</taxon>
        <taxon>Bangiales</taxon>
        <taxon>Bangiaceae</taxon>
        <taxon>Pyropia</taxon>
    </lineage>
</organism>
<proteinExistence type="predicted"/>
<sequence>MPPPMGAPRDPVWEHTVGASKAQYVKCVFCGREMFRNPTWVKKHIVGKTCKPPRSVKILLLKRIVEKMCSGDAAEYAAELASLEADGDGAAVRLRAAAASASTSTGTGETGTLDNFVRTMSSKNSTAIDVKCARWIFRRAMPLNTTAMPEFIDFIRALNPAYAPPSRYSLSGPLLEKEFKQQTQVVNMFVRRSIADGDIVLGGDGWTDRLNNSIYNVMLFTPEPVYAETKVWGESKHTAENTARFFIERIESLGARNVCAFVSDTESKMKAVWDMLKERYPWLLIIPCGAHCLDLLHGDIAKHPDIARALAFCNSMVQYWKTRAFPKSVLERCQVAEYEKRVQLQRPNSTRWSSQVTAASVLLQTQGAMEKAVVDAAFKNECINSGTAEQRKAAADATRAVKDEANWELLDMVVKLLGPLKLALDNAQSNGRGLGKVRSAMFRLQQHFTSFEYPQSSARTMLRQHVIKCFLERKSYALCAVHSLAYVLDPRYADHPAQPDTPELAEALDLLCSMAAAHDIKLAIAFHNIKNEVDLPANYSTATADSIMGEYTGFKAKSVGHFVLPSVWQAGTVNDPLAWWKLWGTCVPHLQAVAIKVMKLPVGFAAGERSFSNAANIQSKLRSRLSYDRLHKLLFVYFNSRSLPQMPPGMGPDTEAAQVFGSGSVQLDGVHDGDAFDEDEVDMGNALNEFAREMEAGHDDGSTPDDREADDSSLRMTQESTSL</sequence>
<evidence type="ECO:0000313" key="2">
    <source>
        <dbReference type="Proteomes" id="UP000798662"/>
    </source>
</evidence>
<accession>A0ACC3C4K5</accession>
<dbReference type="EMBL" id="CM020619">
    <property type="protein sequence ID" value="KAK1865045.1"/>
    <property type="molecule type" value="Genomic_DNA"/>
</dbReference>
<evidence type="ECO:0000313" key="1">
    <source>
        <dbReference type="EMBL" id="KAK1865045.1"/>
    </source>
</evidence>
<keyword evidence="2" id="KW-1185">Reference proteome</keyword>
<comment type="caution">
    <text evidence="1">The sequence shown here is derived from an EMBL/GenBank/DDBJ whole genome shotgun (WGS) entry which is preliminary data.</text>
</comment>
<gene>
    <name evidence="1" type="ORF">I4F81_007580</name>
</gene>
<dbReference type="Proteomes" id="UP000798662">
    <property type="component" value="Chromosome 2"/>
</dbReference>